<gene>
    <name evidence="5" type="ORF">ACFQDL_26385</name>
</gene>
<keyword evidence="3" id="KW-0804">Transcription</keyword>
<dbReference type="RefSeq" id="WP_379911599.1">
    <property type="nucleotide sequence ID" value="NZ_JBHSWE010000001.1"/>
</dbReference>
<organism evidence="5 6">
    <name type="scientific">Marinobacterium aestuariivivens</name>
    <dbReference type="NCBI Taxonomy" id="1698799"/>
    <lineage>
        <taxon>Bacteria</taxon>
        <taxon>Pseudomonadati</taxon>
        <taxon>Pseudomonadota</taxon>
        <taxon>Gammaproteobacteria</taxon>
        <taxon>Oceanospirillales</taxon>
        <taxon>Oceanospirillaceae</taxon>
        <taxon>Marinobacterium</taxon>
    </lineage>
</organism>
<dbReference type="InterPro" id="IPR036390">
    <property type="entry name" value="WH_DNA-bd_sf"/>
</dbReference>
<proteinExistence type="predicted"/>
<dbReference type="InterPro" id="IPR000524">
    <property type="entry name" value="Tscrpt_reg_HTH_GntR"/>
</dbReference>
<dbReference type="Gene3D" id="1.10.10.10">
    <property type="entry name" value="Winged helix-like DNA-binding domain superfamily/Winged helix DNA-binding domain"/>
    <property type="match status" value="1"/>
</dbReference>
<keyword evidence="2" id="KW-0238">DNA-binding</keyword>
<dbReference type="PRINTS" id="PR00035">
    <property type="entry name" value="HTHGNTR"/>
</dbReference>
<evidence type="ECO:0000256" key="1">
    <source>
        <dbReference type="ARBA" id="ARBA00023015"/>
    </source>
</evidence>
<keyword evidence="6" id="KW-1185">Reference proteome</keyword>
<evidence type="ECO:0000313" key="5">
    <source>
        <dbReference type="EMBL" id="MFC6673221.1"/>
    </source>
</evidence>
<evidence type="ECO:0000259" key="4">
    <source>
        <dbReference type="PROSITE" id="PS50949"/>
    </source>
</evidence>
<dbReference type="Proteomes" id="UP001596422">
    <property type="component" value="Unassembled WGS sequence"/>
</dbReference>
<comment type="caution">
    <text evidence="5">The sequence shown here is derived from an EMBL/GenBank/DDBJ whole genome shotgun (WGS) entry which is preliminary data.</text>
</comment>
<dbReference type="InterPro" id="IPR036388">
    <property type="entry name" value="WH-like_DNA-bd_sf"/>
</dbReference>
<dbReference type="PANTHER" id="PTHR44846:SF1">
    <property type="entry name" value="MANNOSYL-D-GLYCERATE TRANSPORT_METABOLISM SYSTEM REPRESSOR MNGR-RELATED"/>
    <property type="match status" value="1"/>
</dbReference>
<feature type="domain" description="HTH gntR-type" evidence="4">
    <location>
        <begin position="23"/>
        <end position="94"/>
    </location>
</feature>
<dbReference type="PANTHER" id="PTHR44846">
    <property type="entry name" value="MANNOSYL-D-GLYCERATE TRANSPORT/METABOLISM SYSTEM REPRESSOR MNGR-RELATED"/>
    <property type="match status" value="1"/>
</dbReference>
<evidence type="ECO:0000313" key="6">
    <source>
        <dbReference type="Proteomes" id="UP001596422"/>
    </source>
</evidence>
<evidence type="ECO:0000256" key="3">
    <source>
        <dbReference type="ARBA" id="ARBA00023163"/>
    </source>
</evidence>
<evidence type="ECO:0000256" key="2">
    <source>
        <dbReference type="ARBA" id="ARBA00023125"/>
    </source>
</evidence>
<dbReference type="PROSITE" id="PS50949">
    <property type="entry name" value="HTH_GNTR"/>
    <property type="match status" value="1"/>
</dbReference>
<keyword evidence="1" id="KW-0805">Transcription regulation</keyword>
<dbReference type="CDD" id="cd07377">
    <property type="entry name" value="WHTH_GntR"/>
    <property type="match status" value="1"/>
</dbReference>
<dbReference type="EMBL" id="JBHSWE010000001">
    <property type="protein sequence ID" value="MFC6673221.1"/>
    <property type="molecule type" value="Genomic_DNA"/>
</dbReference>
<name>A0ABW2A746_9GAMM</name>
<accession>A0ABW2A746</accession>
<reference evidence="6" key="1">
    <citation type="journal article" date="2019" name="Int. J. Syst. Evol. Microbiol.">
        <title>The Global Catalogue of Microorganisms (GCM) 10K type strain sequencing project: providing services to taxonomists for standard genome sequencing and annotation.</title>
        <authorList>
            <consortium name="The Broad Institute Genomics Platform"/>
            <consortium name="The Broad Institute Genome Sequencing Center for Infectious Disease"/>
            <person name="Wu L."/>
            <person name="Ma J."/>
        </authorList>
    </citation>
    <scope>NUCLEOTIDE SEQUENCE [LARGE SCALE GENOMIC DNA]</scope>
    <source>
        <strain evidence="6">NBRC 111756</strain>
    </source>
</reference>
<dbReference type="Pfam" id="PF00392">
    <property type="entry name" value="GntR"/>
    <property type="match status" value="1"/>
</dbReference>
<sequence length="95" mass="10559">MDRNDSLIHKIFDTPVQSAREARPLYLQLQQRIRDAIRNGVLRYGDAIPPEREIAGTMGVSRVTVRRAIDDLVTEGLLIQRQGSAPSSATVSSSR</sequence>
<dbReference type="InterPro" id="IPR050679">
    <property type="entry name" value="Bact_HTH_transcr_reg"/>
</dbReference>
<dbReference type="SUPFAM" id="SSF46785">
    <property type="entry name" value="Winged helix' DNA-binding domain"/>
    <property type="match status" value="1"/>
</dbReference>
<protein>
    <submittedName>
        <fullName evidence="5">GntR family transcriptional regulator</fullName>
    </submittedName>
</protein>
<dbReference type="SMART" id="SM00345">
    <property type="entry name" value="HTH_GNTR"/>
    <property type="match status" value="1"/>
</dbReference>